<dbReference type="EMBL" id="JABAHT010001421">
    <property type="protein sequence ID" value="KAF4649172.1"/>
    <property type="molecule type" value="Genomic_DNA"/>
</dbReference>
<dbReference type="Proteomes" id="UP000570595">
    <property type="component" value="Unassembled WGS sequence"/>
</dbReference>
<gene>
    <name evidence="2" type="ORF">FOZ61_001661</name>
</gene>
<proteinExistence type="predicted"/>
<accession>A0A7J6KQT0</accession>
<organism evidence="2 3">
    <name type="scientific">Perkinsus olseni</name>
    <name type="common">Perkinsus atlanticus</name>
    <dbReference type="NCBI Taxonomy" id="32597"/>
    <lineage>
        <taxon>Eukaryota</taxon>
        <taxon>Sar</taxon>
        <taxon>Alveolata</taxon>
        <taxon>Perkinsozoa</taxon>
        <taxon>Perkinsea</taxon>
        <taxon>Perkinsida</taxon>
        <taxon>Perkinsidae</taxon>
        <taxon>Perkinsus</taxon>
    </lineage>
</organism>
<comment type="caution">
    <text evidence="2">The sequence shown here is derived from an EMBL/GenBank/DDBJ whole genome shotgun (WGS) entry which is preliminary data.</text>
</comment>
<sequence length="588" mass="65676">DQEALLGTVEISLANRQSNDDEDDRAALGVATIGDTNRPPAEAVETPSIPLSTTENSIPVETKLNGGIAGDQGSQGGDEQSENCQKLGAGVVRAPTPPSDKAGIISLPPPPTFLEESVTLANLQHLFARDLGKSCINRLKAAAGLLEARLETSNIEVSGDLSLRDFPSEADKSILEELARPDFSEVSGTLSMLFILRKYPHLVELERSMHTTVEERKAEVELTMSQLETSLINKAENHTMKLRHENLSRLARQYGGVELIPADKLARLDLAMEKKRQFEHGQAQRSLERAEAAAGNKMSQLKKTKSIELQLKMLEEKVSLLQGIQDKKVQLGNEAAILQETRELSLTLAQLSADIRLNAVEVPHCDVLSAVEMGKSTVQRANKSLRGDQRQAQADMLAVGKMLQAVHDQIDGELTHPRDEVNEEIHSEDDLIEEMSKVEKAQRLSFFKTQEGEKLLKLEADTLQLQQELSKRRRDKLEKLRRDEESAADGKYRLRLTAAIEELDGLILGAEVARRDLEESFTAEISEVEHRVEERKKRRERELENKRCLFEFDLKLFTAQEKMYSQWQGGKYKKGPLKGILRSVVGYV</sequence>
<dbReference type="AlphaFoldDB" id="A0A7J6KQT0"/>
<name>A0A7J6KQT0_PEROL</name>
<evidence type="ECO:0000313" key="2">
    <source>
        <dbReference type="EMBL" id="KAF4649172.1"/>
    </source>
</evidence>
<evidence type="ECO:0000256" key="1">
    <source>
        <dbReference type="SAM" id="MobiDB-lite"/>
    </source>
</evidence>
<feature type="region of interest" description="Disordered" evidence="1">
    <location>
        <begin position="31"/>
        <end position="54"/>
    </location>
</feature>
<reference evidence="2 3" key="1">
    <citation type="submission" date="2020-04" db="EMBL/GenBank/DDBJ databases">
        <title>Perkinsus olseni comparative genomics.</title>
        <authorList>
            <person name="Bogema D.R."/>
        </authorList>
    </citation>
    <scope>NUCLEOTIDE SEQUENCE [LARGE SCALE GENOMIC DNA]</scope>
    <source>
        <strain evidence="2">ATCC PRA-179</strain>
    </source>
</reference>
<evidence type="ECO:0000313" key="3">
    <source>
        <dbReference type="Proteomes" id="UP000570595"/>
    </source>
</evidence>
<dbReference type="OrthoDB" id="10255964at2759"/>
<feature type="non-terminal residue" evidence="2">
    <location>
        <position position="588"/>
    </location>
</feature>
<feature type="non-terminal residue" evidence="2">
    <location>
        <position position="1"/>
    </location>
</feature>
<protein>
    <submittedName>
        <fullName evidence="2">Uncharacterized protein</fullName>
    </submittedName>
</protein>